<comment type="subunit">
    <text evidence="9">Component of the oligosaccharyltransferase (OST) complex.</text>
</comment>
<evidence type="ECO:0000256" key="8">
    <source>
        <dbReference type="ARBA" id="ARBA00023136"/>
    </source>
</evidence>
<evidence type="ECO:0000313" key="11">
    <source>
        <dbReference type="Proteomes" id="UP000525416"/>
    </source>
</evidence>
<dbReference type="PANTHER" id="PTHR10705:SF0">
    <property type="entry name" value="DOLICHYL-DIPHOSPHOOLIGOSACCHARIDE--PROTEIN GLYCOSYLTRANSFERASE SUBUNIT DAD1"/>
    <property type="match status" value="1"/>
</dbReference>
<keyword evidence="6 9" id="KW-0256">Endoplasmic reticulum</keyword>
<dbReference type="AlphaFoldDB" id="A0A7L1K4Q0"/>
<evidence type="ECO:0000256" key="4">
    <source>
        <dbReference type="ARBA" id="ARBA00018947"/>
    </source>
</evidence>
<evidence type="ECO:0000256" key="6">
    <source>
        <dbReference type="ARBA" id="ARBA00022824"/>
    </source>
</evidence>
<protein>
    <recommendedName>
        <fullName evidence="4 9">Dolichyl-diphosphooligosaccharide--protein glycosyltransferase subunit DAD1</fullName>
        <shortName evidence="9">Oligosaccharyl transferase subunit DAD1</shortName>
    </recommendedName>
</protein>
<evidence type="ECO:0000313" key="10">
    <source>
        <dbReference type="EMBL" id="NXN57116.1"/>
    </source>
</evidence>
<sequence>AGSVGSVVRRFLAEYGSGTPSRLKVLDAYLLYVLLTGALQLGWAAPGRPCFPPCLPFVIPDFSFFLCHAVCLRIQINPQNKGEFQGISPERAFADFLFANTILHLVVINFVG</sequence>
<evidence type="ECO:0000256" key="1">
    <source>
        <dbReference type="ARBA" id="ARBA00004477"/>
    </source>
</evidence>
<organism evidence="10 11">
    <name type="scientific">Rynchops niger</name>
    <name type="common">Black skimmer</name>
    <dbReference type="NCBI Taxonomy" id="227184"/>
    <lineage>
        <taxon>Eukaryota</taxon>
        <taxon>Metazoa</taxon>
        <taxon>Chordata</taxon>
        <taxon>Craniata</taxon>
        <taxon>Vertebrata</taxon>
        <taxon>Euteleostomi</taxon>
        <taxon>Archelosauria</taxon>
        <taxon>Archosauria</taxon>
        <taxon>Dinosauria</taxon>
        <taxon>Saurischia</taxon>
        <taxon>Theropoda</taxon>
        <taxon>Coelurosauria</taxon>
        <taxon>Aves</taxon>
        <taxon>Neognathae</taxon>
        <taxon>Neoaves</taxon>
        <taxon>Charadriiformes</taxon>
        <taxon>Laridae</taxon>
        <taxon>Rynchops</taxon>
    </lineage>
</organism>
<proteinExistence type="inferred from homology"/>
<evidence type="ECO:0000256" key="7">
    <source>
        <dbReference type="ARBA" id="ARBA00022989"/>
    </source>
</evidence>
<comment type="subcellular location">
    <subcellularLocation>
        <location evidence="1 9">Endoplasmic reticulum membrane</location>
        <topology evidence="1 9">Multi-pass membrane protein</topology>
    </subcellularLocation>
</comment>
<comment type="pathway">
    <text evidence="2 9">Protein modification; protein glycosylation.</text>
</comment>
<feature type="non-terminal residue" evidence="10">
    <location>
        <position position="1"/>
    </location>
</feature>
<keyword evidence="11" id="KW-1185">Reference proteome</keyword>
<feature type="non-terminal residue" evidence="10">
    <location>
        <position position="112"/>
    </location>
</feature>
<evidence type="ECO:0000256" key="2">
    <source>
        <dbReference type="ARBA" id="ARBA00004922"/>
    </source>
</evidence>
<dbReference type="GO" id="GO:0008250">
    <property type="term" value="C:oligosaccharyltransferase complex"/>
    <property type="evidence" value="ECO:0007669"/>
    <property type="project" value="InterPro"/>
</dbReference>
<reference evidence="10 11" key="1">
    <citation type="submission" date="2019-09" db="EMBL/GenBank/DDBJ databases">
        <title>Bird 10,000 Genomes (B10K) Project - Family phase.</title>
        <authorList>
            <person name="Zhang G."/>
        </authorList>
    </citation>
    <scope>NUCLEOTIDE SEQUENCE [LARGE SCALE GENOMIC DNA]</scope>
    <source>
        <strain evidence="10">B10K-DU-002-16</strain>
        <tissue evidence="10">Muscle</tissue>
    </source>
</reference>
<gene>
    <name evidence="10" type="primary">Dad1</name>
    <name evidence="10" type="ORF">RYNNIG_R06608</name>
</gene>
<dbReference type="UniPathway" id="UPA00378"/>
<keyword evidence="10" id="KW-0808">Transferase</keyword>
<keyword evidence="8" id="KW-0472">Membrane</keyword>
<keyword evidence="7" id="KW-1133">Transmembrane helix</keyword>
<dbReference type="PANTHER" id="PTHR10705">
    <property type="entry name" value="DOLICHYL-DIPHOSPHOOLIGOSACCHARIDE--PROTEIN GLYCOSYLTRANSFERASE SUBUNIT DAD1"/>
    <property type="match status" value="1"/>
</dbReference>
<dbReference type="OrthoDB" id="445566at2759"/>
<comment type="similarity">
    <text evidence="3 9">Belongs to the DAD/OST2 family.</text>
</comment>
<dbReference type="GO" id="GO:0016740">
    <property type="term" value="F:transferase activity"/>
    <property type="evidence" value="ECO:0007669"/>
    <property type="project" value="UniProtKB-KW"/>
</dbReference>
<evidence type="ECO:0000256" key="3">
    <source>
        <dbReference type="ARBA" id="ARBA00009386"/>
    </source>
</evidence>
<dbReference type="InterPro" id="IPR003038">
    <property type="entry name" value="DAD/Ost2"/>
</dbReference>
<dbReference type="Proteomes" id="UP000525416">
    <property type="component" value="Unassembled WGS sequence"/>
</dbReference>
<dbReference type="Pfam" id="PF02109">
    <property type="entry name" value="DAD"/>
    <property type="match status" value="1"/>
</dbReference>
<evidence type="ECO:0000256" key="9">
    <source>
        <dbReference type="RuleBase" id="RU361136"/>
    </source>
</evidence>
<evidence type="ECO:0000256" key="5">
    <source>
        <dbReference type="ARBA" id="ARBA00022692"/>
    </source>
</evidence>
<comment type="function">
    <text evidence="9">Subunit of the oligosaccharyl transferase (OST) complex that catalyzes the initial transfer of a defined glycan (Glc(3)Man(9)GlcNAc(2) in eukaryotes) from the lipid carrier dolichol-pyrophosphate to an asparagine residue within an Asn-X-Ser/Thr consensus motif in nascent polypeptide chains, the first step in protein N-glycosylation. N-glycosylation occurs cotranslationally and the complex associates with the Sec61 complex at the channel-forming translocon complex that mediates protein translocation across the endoplasmic reticulum (ER). All subunits are required for a maximal enzyme activity.</text>
</comment>
<accession>A0A7L1K4Q0</accession>
<name>A0A7L1K4Q0_RYNNI</name>
<dbReference type="EMBL" id="VXBH01006284">
    <property type="protein sequence ID" value="NXN57116.1"/>
    <property type="molecule type" value="Genomic_DNA"/>
</dbReference>
<comment type="caution">
    <text evidence="10">The sequence shown here is derived from an EMBL/GenBank/DDBJ whole genome shotgun (WGS) entry which is preliminary data.</text>
</comment>
<dbReference type="GO" id="GO:0006487">
    <property type="term" value="P:protein N-linked glycosylation"/>
    <property type="evidence" value="ECO:0007669"/>
    <property type="project" value="TreeGrafter"/>
</dbReference>
<keyword evidence="5" id="KW-0812">Transmembrane</keyword>